<evidence type="ECO:0000313" key="6">
    <source>
        <dbReference type="Proteomes" id="UP000007490"/>
    </source>
</evidence>
<dbReference type="KEGG" id="mel:Metbo_0763"/>
<evidence type="ECO:0000313" key="5">
    <source>
        <dbReference type="EMBL" id="ADZ09014.1"/>
    </source>
</evidence>
<dbReference type="PANTHER" id="PTHR12835:SF5">
    <property type="entry name" value="BIOTIN--PROTEIN LIGASE"/>
    <property type="match status" value="1"/>
</dbReference>
<organism evidence="5 6">
    <name type="scientific">Methanobacterium lacus (strain AL-21)</name>
    <dbReference type="NCBI Taxonomy" id="877455"/>
    <lineage>
        <taxon>Archaea</taxon>
        <taxon>Methanobacteriati</taxon>
        <taxon>Methanobacteriota</taxon>
        <taxon>Methanomada group</taxon>
        <taxon>Methanobacteria</taxon>
        <taxon>Methanobacteriales</taxon>
        <taxon>Methanobacteriaceae</taxon>
        <taxon>Methanobacterium</taxon>
    </lineage>
</organism>
<dbReference type="Gene3D" id="2.30.30.100">
    <property type="match status" value="1"/>
</dbReference>
<dbReference type="Gene3D" id="1.10.10.10">
    <property type="entry name" value="Winged helix-like DNA-binding domain superfamily/Winged helix DNA-binding domain"/>
    <property type="match status" value="1"/>
</dbReference>
<dbReference type="InterPro" id="IPR003142">
    <property type="entry name" value="BPL_C"/>
</dbReference>
<dbReference type="RefSeq" id="WP_013644365.1">
    <property type="nucleotide sequence ID" value="NC_015216.1"/>
</dbReference>
<dbReference type="STRING" id="877455.Metbo_0763"/>
<dbReference type="EC" id="6.3.4.15" evidence="5"/>
<dbReference type="InterPro" id="IPR036388">
    <property type="entry name" value="WH-like_DNA-bd_sf"/>
</dbReference>
<evidence type="ECO:0000256" key="1">
    <source>
        <dbReference type="ARBA" id="ARBA00022598"/>
    </source>
</evidence>
<keyword evidence="6" id="KW-1185">Reference proteome</keyword>
<dbReference type="GO" id="GO:0006355">
    <property type="term" value="P:regulation of DNA-templated transcription"/>
    <property type="evidence" value="ECO:0007669"/>
    <property type="project" value="InterPro"/>
</dbReference>
<dbReference type="Pfam" id="PF03099">
    <property type="entry name" value="BPL_LplA_LipB"/>
    <property type="match status" value="1"/>
</dbReference>
<keyword evidence="1 5" id="KW-0436">Ligase</keyword>
<proteinExistence type="inferred from homology"/>
<dbReference type="Proteomes" id="UP000007490">
    <property type="component" value="Chromosome"/>
</dbReference>
<dbReference type="GO" id="GO:0004077">
    <property type="term" value="F:biotin--[biotin carboxyl-carrier protein] ligase activity"/>
    <property type="evidence" value="ECO:0007669"/>
    <property type="project" value="UniProtKB-EC"/>
</dbReference>
<dbReference type="GO" id="GO:0005524">
    <property type="term" value="F:ATP binding"/>
    <property type="evidence" value="ECO:0007669"/>
    <property type="project" value="UniProtKB-KW"/>
</dbReference>
<dbReference type="Gene3D" id="3.30.930.10">
    <property type="entry name" value="Bira Bifunctional Protein, Domain 2"/>
    <property type="match status" value="1"/>
</dbReference>
<dbReference type="PROSITE" id="PS51733">
    <property type="entry name" value="BPL_LPL_CATALYTIC"/>
    <property type="match status" value="1"/>
</dbReference>
<dbReference type="InterPro" id="IPR004408">
    <property type="entry name" value="Biotin_CoA_COase_ligase"/>
</dbReference>
<reference evidence="5 6" key="2">
    <citation type="journal article" date="2014" name="Int. J. Syst. Evol. Microbiol.">
        <title>Methanobacterium paludis sp. nov. and a novel strain of Methanobacterium lacus isolated from northern peatlands.</title>
        <authorList>
            <person name="Cadillo-Quiroz H."/>
            <person name="Brauer S.L."/>
            <person name="Goodson N."/>
            <person name="Yavitt J.B."/>
            <person name="Zinder S.H."/>
        </authorList>
    </citation>
    <scope>NUCLEOTIDE SEQUENCE [LARGE SCALE GENOMIC DNA]</scope>
    <source>
        <strain evidence="5 6">AL-21</strain>
    </source>
</reference>
<reference evidence="6" key="1">
    <citation type="submission" date="2011-02" db="EMBL/GenBank/DDBJ databases">
        <title>Complete sequence of Methanobacterium sp. AL-21.</title>
        <authorList>
            <consortium name="US DOE Joint Genome Institute"/>
            <person name="Lucas S."/>
            <person name="Copeland A."/>
            <person name="Lapidus A."/>
            <person name="Cheng J.-F."/>
            <person name="Goodwin L."/>
            <person name="Pitluck S."/>
            <person name="Chertkov O."/>
            <person name="Detter J.C."/>
            <person name="Han C."/>
            <person name="Tapia R."/>
            <person name="Land M."/>
            <person name="Hauser L."/>
            <person name="Kyrpides N."/>
            <person name="Ivanova N."/>
            <person name="Mikhailova N."/>
            <person name="Pagani I."/>
            <person name="Cadillo-Quiroz H."/>
            <person name="Imachi H."/>
            <person name="Zinder S."/>
            <person name="Liu W."/>
            <person name="Woyke T."/>
        </authorList>
    </citation>
    <scope>NUCLEOTIDE SEQUENCE [LARGE SCALE GENOMIC DNA]</scope>
    <source>
        <strain evidence="6">AL-21</strain>
    </source>
</reference>
<dbReference type="SUPFAM" id="SSF55681">
    <property type="entry name" value="Class II aaRS and biotin synthetases"/>
    <property type="match status" value="1"/>
</dbReference>
<keyword evidence="3" id="KW-0067">ATP-binding</keyword>
<dbReference type="CDD" id="cd16442">
    <property type="entry name" value="BPL"/>
    <property type="match status" value="1"/>
</dbReference>
<dbReference type="InterPro" id="IPR008988">
    <property type="entry name" value="Transcriptional_repressor_C"/>
</dbReference>
<dbReference type="InterPro" id="IPR004143">
    <property type="entry name" value="BPL_LPL_catalytic"/>
</dbReference>
<protein>
    <submittedName>
        <fullName evidence="5">Biotin/acetyl-CoA-carboxylase ligase</fullName>
        <ecNumber evidence="5">6.3.4.15</ecNumber>
    </submittedName>
</protein>
<dbReference type="eggNOG" id="arCOG01940">
    <property type="taxonomic scope" value="Archaea"/>
</dbReference>
<dbReference type="OrthoDB" id="46252at2157"/>
<dbReference type="AlphaFoldDB" id="F0TB63"/>
<keyword evidence="2" id="KW-0547">Nucleotide-binding</keyword>
<evidence type="ECO:0000256" key="3">
    <source>
        <dbReference type="ARBA" id="ARBA00022840"/>
    </source>
</evidence>
<dbReference type="InterPro" id="IPR045864">
    <property type="entry name" value="aa-tRNA-synth_II/BPL/LPL"/>
</dbReference>
<evidence type="ECO:0000259" key="4">
    <source>
        <dbReference type="PROSITE" id="PS51733"/>
    </source>
</evidence>
<dbReference type="PANTHER" id="PTHR12835">
    <property type="entry name" value="BIOTIN PROTEIN LIGASE"/>
    <property type="match status" value="1"/>
</dbReference>
<accession>F0TB63</accession>
<dbReference type="GO" id="GO:0005737">
    <property type="term" value="C:cytoplasm"/>
    <property type="evidence" value="ECO:0007669"/>
    <property type="project" value="TreeGrafter"/>
</dbReference>
<dbReference type="NCBIfam" id="TIGR00121">
    <property type="entry name" value="birA_ligase"/>
    <property type="match status" value="1"/>
</dbReference>
<dbReference type="SUPFAM" id="SSF50037">
    <property type="entry name" value="C-terminal domain of transcriptional repressors"/>
    <property type="match status" value="1"/>
</dbReference>
<gene>
    <name evidence="5" type="ordered locus">Metbo_0763</name>
</gene>
<evidence type="ECO:0000256" key="2">
    <source>
        <dbReference type="ARBA" id="ARBA00022741"/>
    </source>
</evidence>
<name>F0TB63_METLA</name>
<dbReference type="Pfam" id="PF02237">
    <property type="entry name" value="BPL_C"/>
    <property type="match status" value="1"/>
</dbReference>
<dbReference type="HOGENOM" id="CLU_051096_0_0_2"/>
<feature type="domain" description="BPL/LPL catalytic" evidence="4">
    <location>
        <begin position="67"/>
        <end position="257"/>
    </location>
</feature>
<sequence length="323" mass="36370">MTKRKILKTLYEKKDEYVPLEQFVNETGKSPEIIENEFLNLEEEGYIINHSKLGYRLIKTPNLLLPYEIKRGLKTNFMGHDIHYFNEVDSTNEVAKYLAEEGAEDGTVVVAEIQNKGKGRRGKTWISPPGGIWMSVILRPEIPPHRASQLTLVTGVVVAKTIKEELNIDVGIKWPNDILIGKKKVCGILTEVNATLDKVNYLVVGIGIDMNVDVPMLPSDLQKGATSLKNELNTEINGALLVQRFLQNFENIYNDFKDGKFPEILDEWRAMSSTIGTSVEVRTRGKRVQGYAVGINKEGILIIEMEDGSLRKMISGECLHLNK</sequence>
<dbReference type="HAMAP" id="MF_00978">
    <property type="entry name" value="Bifunct_BirA"/>
    <property type="match status" value="1"/>
</dbReference>
<dbReference type="InterPro" id="IPR030855">
    <property type="entry name" value="Bifunct_BirA"/>
</dbReference>
<dbReference type="EMBL" id="CP002551">
    <property type="protein sequence ID" value="ADZ09014.1"/>
    <property type="molecule type" value="Genomic_DNA"/>
</dbReference>
<dbReference type="GeneID" id="10277211"/>